<keyword evidence="1" id="KW-1133">Transmembrane helix</keyword>
<dbReference type="Proteomes" id="UP000095349">
    <property type="component" value="Chromosome"/>
</dbReference>
<protein>
    <submittedName>
        <fullName evidence="2">Uncharacterized protein</fullName>
    </submittedName>
</protein>
<gene>
    <name evidence="2" type="ORF">A4G23_02207</name>
</gene>
<feature type="transmembrane region" description="Helical" evidence="1">
    <location>
        <begin position="91"/>
        <end position="113"/>
    </location>
</feature>
<accession>A0A1D8G1N9</accession>
<proteinExistence type="predicted"/>
<reference evidence="2 3" key="1">
    <citation type="submission" date="2016-09" db="EMBL/GenBank/DDBJ databases">
        <title>Streptomyces rubrolavendulae MJM4426 Genome sequencing and assembly.</title>
        <authorList>
            <person name="Kim J.-G."/>
        </authorList>
    </citation>
    <scope>NUCLEOTIDE SEQUENCE [LARGE SCALE GENOMIC DNA]</scope>
    <source>
        <strain evidence="2 3">MJM4426</strain>
    </source>
</reference>
<feature type="transmembrane region" description="Helical" evidence="1">
    <location>
        <begin position="44"/>
        <end position="63"/>
    </location>
</feature>
<keyword evidence="3" id="KW-1185">Reference proteome</keyword>
<dbReference type="EMBL" id="CP017316">
    <property type="protein sequence ID" value="AOT59368.1"/>
    <property type="molecule type" value="Genomic_DNA"/>
</dbReference>
<evidence type="ECO:0000256" key="1">
    <source>
        <dbReference type="SAM" id="Phobius"/>
    </source>
</evidence>
<keyword evidence="1" id="KW-0472">Membrane</keyword>
<dbReference type="AlphaFoldDB" id="A0A1D8G1N9"/>
<evidence type="ECO:0000313" key="3">
    <source>
        <dbReference type="Proteomes" id="UP000095349"/>
    </source>
</evidence>
<dbReference type="OrthoDB" id="4233212at2"/>
<sequence length="124" mass="12694">MAQTDTPRPRRTARLVAAGYVGAVAAAALAYGAAGAPEGWSAPLLLATFPGAVLAAFLGYYLLPALLGAGGPDGADVADESVGALDFLPQYVGGAILNVLLVWGIAAFVRHFVREARGSRERRG</sequence>
<evidence type="ECO:0000313" key="2">
    <source>
        <dbReference type="EMBL" id="AOT59368.1"/>
    </source>
</evidence>
<dbReference type="GeneID" id="91403753"/>
<dbReference type="KEGG" id="srn:A4G23_02207"/>
<keyword evidence="1" id="KW-0812">Transmembrane</keyword>
<feature type="transmembrane region" description="Helical" evidence="1">
    <location>
        <begin position="12"/>
        <end position="32"/>
    </location>
</feature>
<dbReference type="PATRIC" id="fig|285473.5.peg.2300"/>
<organism evidence="2 3">
    <name type="scientific">Streptomyces rubrolavendulae</name>
    <dbReference type="NCBI Taxonomy" id="285473"/>
    <lineage>
        <taxon>Bacteria</taxon>
        <taxon>Bacillati</taxon>
        <taxon>Actinomycetota</taxon>
        <taxon>Actinomycetes</taxon>
        <taxon>Kitasatosporales</taxon>
        <taxon>Streptomycetaceae</taxon>
        <taxon>Streptomyces</taxon>
    </lineage>
</organism>
<name>A0A1D8G1N9_9ACTN</name>
<dbReference type="RefSeq" id="WP_031130254.1">
    <property type="nucleotide sequence ID" value="NZ_CP017316.1"/>
</dbReference>